<proteinExistence type="predicted"/>
<dbReference type="GO" id="GO:0016747">
    <property type="term" value="F:acyltransferase activity, transferring groups other than amino-acyl groups"/>
    <property type="evidence" value="ECO:0007669"/>
    <property type="project" value="InterPro"/>
</dbReference>
<dbReference type="PANTHER" id="PTHR42919:SF8">
    <property type="entry name" value="N-ALPHA-ACETYLTRANSFERASE 50"/>
    <property type="match status" value="1"/>
</dbReference>
<dbReference type="KEGG" id="htl:HPTL_1025"/>
<dbReference type="GO" id="GO:0007064">
    <property type="term" value="P:mitotic sister chromatid cohesion"/>
    <property type="evidence" value="ECO:0007669"/>
    <property type="project" value="TreeGrafter"/>
</dbReference>
<accession>A0A2Z6DY71</accession>
<evidence type="ECO:0000313" key="5">
    <source>
        <dbReference type="Proteomes" id="UP000262004"/>
    </source>
</evidence>
<dbReference type="InterPro" id="IPR000182">
    <property type="entry name" value="GNAT_dom"/>
</dbReference>
<gene>
    <name evidence="4" type="ORF">HPTL_1025</name>
</gene>
<dbReference type="Gene3D" id="3.40.630.30">
    <property type="match status" value="1"/>
</dbReference>
<dbReference type="Proteomes" id="UP000262004">
    <property type="component" value="Chromosome"/>
</dbReference>
<name>A0A2Z6DY71_HYDTE</name>
<dbReference type="GO" id="GO:0031415">
    <property type="term" value="C:NatA complex"/>
    <property type="evidence" value="ECO:0007669"/>
    <property type="project" value="TreeGrafter"/>
</dbReference>
<reference evidence="4 5" key="1">
    <citation type="submission" date="2018-04" db="EMBL/GenBank/DDBJ databases">
        <title>Complete genome sequence of Hydrogenophilus thermoluteolus TH-1.</title>
        <authorList>
            <person name="Arai H."/>
        </authorList>
    </citation>
    <scope>NUCLEOTIDE SEQUENCE [LARGE SCALE GENOMIC DNA]</scope>
    <source>
        <strain evidence="4 5">TH-1</strain>
    </source>
</reference>
<keyword evidence="5" id="KW-1185">Reference proteome</keyword>
<dbReference type="EMBL" id="AP018558">
    <property type="protein sequence ID" value="BBD77289.1"/>
    <property type="molecule type" value="Genomic_DNA"/>
</dbReference>
<dbReference type="SUPFAM" id="SSF55729">
    <property type="entry name" value="Acyl-CoA N-acyltransferases (Nat)"/>
    <property type="match status" value="1"/>
</dbReference>
<keyword evidence="2" id="KW-0012">Acyltransferase</keyword>
<dbReference type="PANTHER" id="PTHR42919">
    <property type="entry name" value="N-ALPHA-ACETYLTRANSFERASE"/>
    <property type="match status" value="1"/>
</dbReference>
<organism evidence="4 5">
    <name type="scientific">Hydrogenophilus thermoluteolus</name>
    <name type="common">Pseudomonas hydrogenothermophila</name>
    <dbReference type="NCBI Taxonomy" id="297"/>
    <lineage>
        <taxon>Bacteria</taxon>
        <taxon>Pseudomonadati</taxon>
        <taxon>Pseudomonadota</taxon>
        <taxon>Hydrogenophilia</taxon>
        <taxon>Hydrogenophilales</taxon>
        <taxon>Hydrogenophilaceae</taxon>
        <taxon>Hydrogenophilus</taxon>
    </lineage>
</organism>
<feature type="domain" description="N-acetyltransferase" evidence="3">
    <location>
        <begin position="1"/>
        <end position="91"/>
    </location>
</feature>
<keyword evidence="1 4" id="KW-0808">Transferase</keyword>
<evidence type="ECO:0000256" key="1">
    <source>
        <dbReference type="ARBA" id="ARBA00022679"/>
    </source>
</evidence>
<dbReference type="PROSITE" id="PS51186">
    <property type="entry name" value="GNAT"/>
    <property type="match status" value="1"/>
</dbReference>
<dbReference type="Pfam" id="PF00583">
    <property type="entry name" value="Acetyltransf_1"/>
    <property type="match status" value="1"/>
</dbReference>
<evidence type="ECO:0000313" key="4">
    <source>
        <dbReference type="EMBL" id="BBD77289.1"/>
    </source>
</evidence>
<evidence type="ECO:0000259" key="3">
    <source>
        <dbReference type="PROSITE" id="PS51186"/>
    </source>
</evidence>
<dbReference type="InterPro" id="IPR016181">
    <property type="entry name" value="Acyl_CoA_acyltransferase"/>
</dbReference>
<dbReference type="InterPro" id="IPR051556">
    <property type="entry name" value="N-term/lysine_N-AcTrnsfr"/>
</dbReference>
<dbReference type="AlphaFoldDB" id="A0A2Z6DY71"/>
<dbReference type="CDD" id="cd04301">
    <property type="entry name" value="NAT_SF"/>
    <property type="match status" value="1"/>
</dbReference>
<protein>
    <submittedName>
        <fullName evidence="4">Ribosomal-protein-alanine acetyltransferase</fullName>
    </submittedName>
</protein>
<evidence type="ECO:0000256" key="2">
    <source>
        <dbReference type="ARBA" id="ARBA00023315"/>
    </source>
</evidence>
<sequence>MGLWVTDEAHLLNLVVAQPYRRQGFGARLLAHFFAHNQETATFWLEVRADNRPAIGLYERHGFQRVALRKAYYRLPDGQRIDAWVMRKDRTADGSAR</sequence>